<dbReference type="EMBL" id="CP002064">
    <property type="protein sequence ID" value="ADJ17148.1"/>
    <property type="molecule type" value="Genomic_DNA"/>
</dbReference>
<dbReference type="Proteomes" id="UP000000390">
    <property type="component" value="Plasmid 2"/>
</dbReference>
<sequence length="282" mass="31510">MVKYSYNELVYADESFEEGIERVAKYGYEGIELTGEDPASVDADELKEPLDRFDVEVSSLCGIYTEERDLSSPDPNTRAAGIRYLKECIDLAAAVDAEIVGVGPSPVNKIYPDADREEEWQLAIDSIRECADYAAKEGVVLAIEPWNRYETYFINRLEQAVTLAEDVDRDNVGIRADLFHMNIEEESPVRALREARDHLVHVHGAGTTRAAPGRGHYDWEEVAATLQAIGYDGYITFELLPAAADPFRVLEGGKDEAAAFYDQYTEEAIEEVRRAWDAAEAA</sequence>
<reference evidence="4 6" key="2">
    <citation type="journal article" date="2014" name="PLoS Genet.">
        <title>Phylogenetically driven sequencing of extremely halophilic archaea reveals strategies for static and dynamic osmo-response.</title>
        <authorList>
            <person name="Becker E.A."/>
            <person name="Seitzer P.M."/>
            <person name="Tritt A."/>
            <person name="Larsen D."/>
            <person name="Krusor M."/>
            <person name="Yao A.I."/>
            <person name="Wu D."/>
            <person name="Madern D."/>
            <person name="Eisen J.A."/>
            <person name="Darling A.E."/>
            <person name="Facciotti M.T."/>
        </authorList>
    </citation>
    <scope>NUCLEOTIDE SEQUENCE [LARGE SCALE GENOMIC DNA]</scope>
    <source>
        <strain evidence="4">B3</strain>
        <strain evidence="6">DSM 18796 / CECT 7217 / JCM 14584 / KCTC 4019 / B3</strain>
    </source>
</reference>
<evidence type="ECO:0000313" key="3">
    <source>
        <dbReference type="EMBL" id="ADJ17148.1"/>
    </source>
</evidence>
<dbReference type="SUPFAM" id="SSF51658">
    <property type="entry name" value="Xylose isomerase-like"/>
    <property type="match status" value="1"/>
</dbReference>
<keyword evidence="3" id="KW-0614">Plasmid</keyword>
<dbReference type="InterPro" id="IPR036237">
    <property type="entry name" value="Xyl_isomerase-like_sf"/>
</dbReference>
<feature type="domain" description="Xylose isomerase-like TIM barrel" evidence="2">
    <location>
        <begin position="20"/>
        <end position="240"/>
    </location>
</feature>
<geneLocation type="plasmid" evidence="3 5">
    <name>2</name>
</geneLocation>
<dbReference type="AlphaFoldDB" id="D8JCP1"/>
<dbReference type="Pfam" id="PF01261">
    <property type="entry name" value="AP_endonuc_2"/>
    <property type="match status" value="1"/>
</dbReference>
<dbReference type="OrthoDB" id="372143at2157"/>
<dbReference type="PANTHER" id="PTHR43489">
    <property type="entry name" value="ISOMERASE"/>
    <property type="match status" value="1"/>
</dbReference>
<proteinExistence type="predicted"/>
<dbReference type="HOGENOM" id="CLU_050006_8_1_2"/>
<dbReference type="GeneID" id="9421595"/>
<dbReference type="InterPro" id="IPR050417">
    <property type="entry name" value="Sugar_Epim/Isomerase"/>
</dbReference>
<accession>D8JCP1</accession>
<dbReference type="PATRIC" id="fig|795797.18.peg.3684"/>
<dbReference type="GO" id="GO:0016853">
    <property type="term" value="F:isomerase activity"/>
    <property type="evidence" value="ECO:0007669"/>
    <property type="project" value="UniProtKB-KW"/>
</dbReference>
<name>D8JCP1_HALJB</name>
<dbReference type="InterPro" id="IPR026040">
    <property type="entry name" value="HyI-like"/>
</dbReference>
<dbReference type="EMBL" id="AOHV01000002">
    <property type="protein sequence ID" value="ELY41697.1"/>
    <property type="molecule type" value="Genomic_DNA"/>
</dbReference>
<evidence type="ECO:0000313" key="6">
    <source>
        <dbReference type="Proteomes" id="UP000011645"/>
    </source>
</evidence>
<dbReference type="eggNOG" id="arCOG01895">
    <property type="taxonomic scope" value="Archaea"/>
</dbReference>
<evidence type="ECO:0000256" key="1">
    <source>
        <dbReference type="ARBA" id="ARBA00023235"/>
    </source>
</evidence>
<dbReference type="InterPro" id="IPR013022">
    <property type="entry name" value="Xyl_isomerase-like_TIM-brl"/>
</dbReference>
<dbReference type="Proteomes" id="UP000011645">
    <property type="component" value="Unassembled WGS sequence"/>
</dbReference>
<organism evidence="3 5">
    <name type="scientific">Halalkalicoccus jeotgali (strain DSM 18796 / CECT 7217 / JCM 14584 / KCTC 4019 / B3)</name>
    <dbReference type="NCBI Taxonomy" id="795797"/>
    <lineage>
        <taxon>Archaea</taxon>
        <taxon>Methanobacteriati</taxon>
        <taxon>Methanobacteriota</taxon>
        <taxon>Stenosarchaea group</taxon>
        <taxon>Halobacteria</taxon>
        <taxon>Halobacteriales</taxon>
        <taxon>Halococcaceae</taxon>
        <taxon>Halalkalicoccus</taxon>
    </lineage>
</organism>
<dbReference type="PANTHER" id="PTHR43489:SF7">
    <property type="entry name" value="3-DEHYDRO-D-GULOSIDE 4-EPIMERASE-RELATED"/>
    <property type="match status" value="1"/>
</dbReference>
<dbReference type="KEGG" id="hje:HacjB3_19053"/>
<protein>
    <submittedName>
        <fullName evidence="3 4">Sugar phosphate isomerase/epimerase</fullName>
    </submittedName>
</protein>
<dbReference type="Gene3D" id="3.20.20.150">
    <property type="entry name" value="Divalent-metal-dependent TIM barrel enzymes"/>
    <property type="match status" value="1"/>
</dbReference>
<gene>
    <name evidence="3" type="ordered locus">HacjB3_19053</name>
    <name evidence="4" type="ORF">C497_00370</name>
</gene>
<evidence type="ECO:0000313" key="4">
    <source>
        <dbReference type="EMBL" id="ELY41697.1"/>
    </source>
</evidence>
<reference evidence="3 5" key="1">
    <citation type="journal article" date="2010" name="J. Bacteriol.">
        <title>Complete genome sequence of Halalkalicoccus jeotgali B3(T), an extremely halophilic archaeon.</title>
        <authorList>
            <person name="Roh S.W."/>
            <person name="Nam Y.D."/>
            <person name="Nam S.H."/>
            <person name="Choi S.H."/>
            <person name="Park H.S."/>
            <person name="Bae J.W."/>
        </authorList>
    </citation>
    <scope>NUCLEOTIDE SEQUENCE [LARGE SCALE GENOMIC DNA]</scope>
    <source>
        <strain evidence="3">B3</strain>
        <strain evidence="5">DSM 18796 / CECT 7217 / JCM 14584 / KCTC 4019 / B3</strain>
        <plasmid evidence="5">2</plasmid>
    </source>
</reference>
<dbReference type="RefSeq" id="WP_008413636.1">
    <property type="nucleotide sequence ID" value="NC_014299.1"/>
</dbReference>
<keyword evidence="6" id="KW-1185">Reference proteome</keyword>
<dbReference type="PIRSF" id="PIRSF006241">
    <property type="entry name" value="HyI"/>
    <property type="match status" value="1"/>
</dbReference>
<keyword evidence="1 3" id="KW-0413">Isomerase</keyword>
<evidence type="ECO:0000259" key="2">
    <source>
        <dbReference type="Pfam" id="PF01261"/>
    </source>
</evidence>
<evidence type="ECO:0000313" key="5">
    <source>
        <dbReference type="Proteomes" id="UP000000390"/>
    </source>
</evidence>